<dbReference type="Pfam" id="PF01476">
    <property type="entry name" value="LysM"/>
    <property type="match status" value="1"/>
</dbReference>
<proteinExistence type="predicted"/>
<dbReference type="SMART" id="SM00257">
    <property type="entry name" value="LysM"/>
    <property type="match status" value="1"/>
</dbReference>
<dbReference type="InterPro" id="IPR052196">
    <property type="entry name" value="Bact_Kbp"/>
</dbReference>
<dbReference type="SUPFAM" id="SSF54106">
    <property type="entry name" value="LysM domain"/>
    <property type="match status" value="1"/>
</dbReference>
<dbReference type="PANTHER" id="PTHR34700">
    <property type="entry name" value="POTASSIUM BINDING PROTEIN KBP"/>
    <property type="match status" value="1"/>
</dbReference>
<dbReference type="InterPro" id="IPR018392">
    <property type="entry name" value="LysM"/>
</dbReference>
<keyword evidence="3" id="KW-1185">Reference proteome</keyword>
<sequence length="127" mass="14014">MAVKAKYQSVLDLGEKLNIQNGDVWEENGILKVKGTAATQYEKNLIWDEIKAVAGTESPEDIKANITVADESVYAKHTVKSGDTLGKIAKHYYGNAGKYTAIFEANKDILKNPDVIHPDQELKIPNL</sequence>
<dbReference type="PROSITE" id="PS51782">
    <property type="entry name" value="LYSM"/>
    <property type="match status" value="1"/>
</dbReference>
<organism evidence="2 3">
    <name type="scientific">Mesoflavibacter profundi</name>
    <dbReference type="NCBI Taxonomy" id="2708110"/>
    <lineage>
        <taxon>Bacteria</taxon>
        <taxon>Pseudomonadati</taxon>
        <taxon>Bacteroidota</taxon>
        <taxon>Flavobacteriia</taxon>
        <taxon>Flavobacteriales</taxon>
        <taxon>Flavobacteriaceae</taxon>
        <taxon>Mesoflavibacter</taxon>
    </lineage>
</organism>
<name>A0ABT4RXD0_9FLAO</name>
<comment type="caution">
    <text evidence="2">The sequence shown here is derived from an EMBL/GenBank/DDBJ whole genome shotgun (WGS) entry which is preliminary data.</text>
</comment>
<dbReference type="Gene3D" id="3.10.350.10">
    <property type="entry name" value="LysM domain"/>
    <property type="match status" value="1"/>
</dbReference>
<dbReference type="PANTHER" id="PTHR34700:SF4">
    <property type="entry name" value="PHAGE-LIKE ELEMENT PBSX PROTEIN XKDP"/>
    <property type="match status" value="1"/>
</dbReference>
<feature type="domain" description="LysM" evidence="1">
    <location>
        <begin position="75"/>
        <end position="124"/>
    </location>
</feature>
<dbReference type="CDD" id="cd00118">
    <property type="entry name" value="LysM"/>
    <property type="match status" value="1"/>
</dbReference>
<dbReference type="Proteomes" id="UP001149142">
    <property type="component" value="Unassembled WGS sequence"/>
</dbReference>
<evidence type="ECO:0000313" key="3">
    <source>
        <dbReference type="Proteomes" id="UP001149142"/>
    </source>
</evidence>
<accession>A0ABT4RXD0</accession>
<dbReference type="InterPro" id="IPR036779">
    <property type="entry name" value="LysM_dom_sf"/>
</dbReference>
<evidence type="ECO:0000259" key="1">
    <source>
        <dbReference type="PROSITE" id="PS51782"/>
    </source>
</evidence>
<gene>
    <name evidence="2" type="ORF">OOZ35_03115</name>
</gene>
<dbReference type="RefSeq" id="WP_270005064.1">
    <property type="nucleotide sequence ID" value="NZ_JAPFGC010000002.1"/>
</dbReference>
<protein>
    <submittedName>
        <fullName evidence="2">LysM peptidoglycan-binding domain-containing protein</fullName>
    </submittedName>
</protein>
<evidence type="ECO:0000313" key="2">
    <source>
        <dbReference type="EMBL" id="MDA0176478.1"/>
    </source>
</evidence>
<reference evidence="2" key="1">
    <citation type="submission" date="2022-11" db="EMBL/GenBank/DDBJ databases">
        <title>Refractory cell wall polysaccharides provide important carbon source for microbial heterotrophs in the hadal ocean.</title>
        <authorList>
            <person name="Zhu X."/>
        </authorList>
    </citation>
    <scope>NUCLEOTIDE SEQUENCE</scope>
    <source>
        <strain evidence="2">MTRN7</strain>
    </source>
</reference>
<dbReference type="EMBL" id="JAPFGC010000002">
    <property type="protein sequence ID" value="MDA0176478.1"/>
    <property type="molecule type" value="Genomic_DNA"/>
</dbReference>